<name>A0AAP6ZUQ9_PAEAL</name>
<dbReference type="CDD" id="cd01106">
    <property type="entry name" value="HTH_TipAL-Mta"/>
    <property type="match status" value="1"/>
</dbReference>
<comment type="caution">
    <text evidence="3">The sequence shown here is derived from an EMBL/GenBank/DDBJ whole genome shotgun (WGS) entry which is preliminary data.</text>
</comment>
<evidence type="ECO:0000313" key="3">
    <source>
        <dbReference type="EMBL" id="NOJ69425.1"/>
    </source>
</evidence>
<keyword evidence="1" id="KW-0238">DNA-binding</keyword>
<dbReference type="GO" id="GO:0003700">
    <property type="term" value="F:DNA-binding transcription factor activity"/>
    <property type="evidence" value="ECO:0007669"/>
    <property type="project" value="InterPro"/>
</dbReference>
<accession>A0AAP6ZUQ9</accession>
<dbReference type="GO" id="GO:0003677">
    <property type="term" value="F:DNA binding"/>
    <property type="evidence" value="ECO:0007669"/>
    <property type="project" value="UniProtKB-KW"/>
</dbReference>
<dbReference type="InterPro" id="IPR009061">
    <property type="entry name" value="DNA-bd_dom_put_sf"/>
</dbReference>
<dbReference type="InterPro" id="IPR047057">
    <property type="entry name" value="MerR_fam"/>
</dbReference>
<evidence type="ECO:0000313" key="4">
    <source>
        <dbReference type="Proteomes" id="UP000552038"/>
    </source>
</evidence>
<dbReference type="Gene3D" id="6.10.250.360">
    <property type="match status" value="1"/>
</dbReference>
<dbReference type="InterPro" id="IPR000551">
    <property type="entry name" value="MerR-type_HTH_dom"/>
</dbReference>
<dbReference type="RefSeq" id="WP_171414730.1">
    <property type="nucleotide sequence ID" value="NZ_JABFOR010000002.1"/>
</dbReference>
<feature type="domain" description="HTH merR-type" evidence="2">
    <location>
        <begin position="4"/>
        <end position="73"/>
    </location>
</feature>
<dbReference type="PANTHER" id="PTHR30204:SF96">
    <property type="entry name" value="CHROMOSOME-ANCHORING PROTEIN RACA"/>
    <property type="match status" value="1"/>
</dbReference>
<sequence length="245" mass="28357">MTGMLTIGQLAERTGITIRTLRYYDKLGLLTPSDYKEGGHRLYNADALSRLQQIQALKFIGFSLKDIADLLEIQQAEQQHIRKVMAFKKKELLAEQERIQLMLDQLDHMDTIICHHPIIDLRLFCFIVHSILWEEEHLETHNLGGNPIHNFRNEARAELDRKYFALLTDMKQLVASQASPDSEEAQRFMQRFMELYEYTIAKISSASAAKADPPTDHSNILVPFTEEEQEFLKEAFQVMSCNQES</sequence>
<organism evidence="3 4">
    <name type="scientific">Paenibacillus alvei</name>
    <name type="common">Bacillus alvei</name>
    <dbReference type="NCBI Taxonomy" id="44250"/>
    <lineage>
        <taxon>Bacteria</taxon>
        <taxon>Bacillati</taxon>
        <taxon>Bacillota</taxon>
        <taxon>Bacilli</taxon>
        <taxon>Bacillales</taxon>
        <taxon>Paenibacillaceae</taxon>
        <taxon>Paenibacillus</taxon>
    </lineage>
</organism>
<reference evidence="3 4" key="1">
    <citation type="submission" date="2020-05" db="EMBL/GenBank/DDBJ databases">
        <title>Whole genome sequencing and identification of novel metabolites from Paenibacillus alvei strain JR949.</title>
        <authorList>
            <person name="Rajendhran J."/>
            <person name="Sree Pranav P."/>
            <person name="Mahalakshmi B."/>
            <person name="Karthikeyan R."/>
        </authorList>
    </citation>
    <scope>NUCLEOTIDE SEQUENCE [LARGE SCALE GENOMIC DNA]</scope>
    <source>
        <strain evidence="3 4">JR949</strain>
    </source>
</reference>
<gene>
    <name evidence="3" type="ORF">HMI46_02475</name>
</gene>
<evidence type="ECO:0000256" key="1">
    <source>
        <dbReference type="ARBA" id="ARBA00023125"/>
    </source>
</evidence>
<dbReference type="Pfam" id="PF13411">
    <property type="entry name" value="MerR_1"/>
    <property type="match status" value="1"/>
</dbReference>
<dbReference type="PRINTS" id="PR00040">
    <property type="entry name" value="HTHMERR"/>
</dbReference>
<dbReference type="AlphaFoldDB" id="A0AAP6ZUQ9"/>
<protein>
    <submittedName>
        <fullName evidence="3">MerR family transcriptional regulator</fullName>
    </submittedName>
</protein>
<dbReference type="PANTHER" id="PTHR30204">
    <property type="entry name" value="REDOX-CYCLING DRUG-SENSING TRANSCRIPTIONAL ACTIVATOR SOXR"/>
    <property type="match status" value="1"/>
</dbReference>
<dbReference type="EMBL" id="JABFOR010000002">
    <property type="protein sequence ID" value="NOJ69425.1"/>
    <property type="molecule type" value="Genomic_DNA"/>
</dbReference>
<proteinExistence type="predicted"/>
<dbReference type="Gene3D" id="1.10.1660.10">
    <property type="match status" value="1"/>
</dbReference>
<evidence type="ECO:0000259" key="2">
    <source>
        <dbReference type="PROSITE" id="PS50937"/>
    </source>
</evidence>
<dbReference type="SMART" id="SM00422">
    <property type="entry name" value="HTH_MERR"/>
    <property type="match status" value="1"/>
</dbReference>
<dbReference type="Proteomes" id="UP000552038">
    <property type="component" value="Unassembled WGS sequence"/>
</dbReference>
<dbReference type="PROSITE" id="PS00552">
    <property type="entry name" value="HTH_MERR_1"/>
    <property type="match status" value="1"/>
</dbReference>
<dbReference type="PROSITE" id="PS50937">
    <property type="entry name" value="HTH_MERR_2"/>
    <property type="match status" value="1"/>
</dbReference>
<dbReference type="SUPFAM" id="SSF46955">
    <property type="entry name" value="Putative DNA-binding domain"/>
    <property type="match status" value="1"/>
</dbReference>